<dbReference type="Proteomes" id="UP000603865">
    <property type="component" value="Unassembled WGS sequence"/>
</dbReference>
<protein>
    <submittedName>
        <fullName evidence="1">Uncharacterized protein</fullName>
    </submittedName>
</protein>
<organism evidence="1 2">
    <name type="scientific">Deinococcus ruber</name>
    <dbReference type="NCBI Taxonomy" id="1848197"/>
    <lineage>
        <taxon>Bacteria</taxon>
        <taxon>Thermotogati</taxon>
        <taxon>Deinococcota</taxon>
        <taxon>Deinococci</taxon>
        <taxon>Deinococcales</taxon>
        <taxon>Deinococcaceae</taxon>
        <taxon>Deinococcus</taxon>
    </lineage>
</organism>
<reference evidence="1" key="2">
    <citation type="submission" date="2020-09" db="EMBL/GenBank/DDBJ databases">
        <authorList>
            <person name="Sun Q."/>
            <person name="Ohkuma M."/>
        </authorList>
    </citation>
    <scope>NUCLEOTIDE SEQUENCE</scope>
    <source>
        <strain evidence="1">JCM 31311</strain>
    </source>
</reference>
<dbReference type="EMBL" id="BMQL01000054">
    <property type="protein sequence ID" value="GGR32194.1"/>
    <property type="molecule type" value="Genomic_DNA"/>
</dbReference>
<comment type="caution">
    <text evidence="1">The sequence shown here is derived from an EMBL/GenBank/DDBJ whole genome shotgun (WGS) entry which is preliminary data.</text>
</comment>
<name>A0A918CMM1_9DEIO</name>
<sequence>MWPNSMLGSLKHELACLRRGQETDLVSANHCLCALWEDSILTIRAYTWASYKDEMGRLSTNL</sequence>
<reference evidence="1" key="1">
    <citation type="journal article" date="2014" name="Int. J. Syst. Evol. Microbiol.">
        <title>Complete genome sequence of Corynebacterium casei LMG S-19264T (=DSM 44701T), isolated from a smear-ripened cheese.</title>
        <authorList>
            <consortium name="US DOE Joint Genome Institute (JGI-PGF)"/>
            <person name="Walter F."/>
            <person name="Albersmeier A."/>
            <person name="Kalinowski J."/>
            <person name="Ruckert C."/>
        </authorList>
    </citation>
    <scope>NUCLEOTIDE SEQUENCE</scope>
    <source>
        <strain evidence="1">JCM 31311</strain>
    </source>
</reference>
<dbReference type="AlphaFoldDB" id="A0A918CMM1"/>
<evidence type="ECO:0000313" key="2">
    <source>
        <dbReference type="Proteomes" id="UP000603865"/>
    </source>
</evidence>
<accession>A0A918CMM1</accession>
<evidence type="ECO:0000313" key="1">
    <source>
        <dbReference type="EMBL" id="GGR32194.1"/>
    </source>
</evidence>
<proteinExistence type="predicted"/>
<keyword evidence="2" id="KW-1185">Reference proteome</keyword>
<gene>
    <name evidence="1" type="ORF">GCM10008957_48530</name>
</gene>